<reference evidence="1 2" key="1">
    <citation type="submission" date="2019-05" db="EMBL/GenBank/DDBJ databases">
        <title>Sporisorium graminicola CBS 10092 draft sequencing and annotation.</title>
        <authorList>
            <person name="Solano-Gonzalez S."/>
            <person name="Caddick M.X."/>
            <person name="Darby A."/>
        </authorList>
    </citation>
    <scope>NUCLEOTIDE SEQUENCE [LARGE SCALE GENOMIC DNA]</scope>
    <source>
        <strain evidence="1 2">CBS 10092</strain>
    </source>
</reference>
<protein>
    <submittedName>
        <fullName evidence="1">Uncharacterized protein</fullName>
    </submittedName>
</protein>
<proteinExistence type="predicted"/>
<dbReference type="OrthoDB" id="3340520at2759"/>
<name>A0A4U7KWJ4_9BASI</name>
<dbReference type="Proteomes" id="UP000306050">
    <property type="component" value="Chromosome SGRAM_12"/>
</dbReference>
<dbReference type="KEGG" id="sgra:EX895_001612"/>
<organism evidence="1 2">
    <name type="scientific">Sporisorium graminicola</name>
    <dbReference type="NCBI Taxonomy" id="280036"/>
    <lineage>
        <taxon>Eukaryota</taxon>
        <taxon>Fungi</taxon>
        <taxon>Dikarya</taxon>
        <taxon>Basidiomycota</taxon>
        <taxon>Ustilaginomycotina</taxon>
        <taxon>Ustilaginomycetes</taxon>
        <taxon>Ustilaginales</taxon>
        <taxon>Ustilaginaceae</taxon>
        <taxon>Sporisorium</taxon>
    </lineage>
</organism>
<dbReference type="PANTHER" id="PTHR33973">
    <property type="entry name" value="OS07G0153300 PROTEIN"/>
    <property type="match status" value="1"/>
</dbReference>
<dbReference type="InterPro" id="IPR010775">
    <property type="entry name" value="DUF1365"/>
</dbReference>
<dbReference type="Pfam" id="PF07103">
    <property type="entry name" value="DUF1365"/>
    <property type="match status" value="1"/>
</dbReference>
<accession>A0A4U7KWJ4</accession>
<sequence length="739" mass="81889">MTANASSPVSSWLPDHATTPAFPSLGLLISPRAIPLYLILAFYLLSYLPSLLERLFTPAATPSTSAFVVPAETRHARFLPTTSTHAFRYNTLYLALRLDRLERRALDTGHAFAWKGAVFQPEFVDHAALAERRGVTPAGAGVAGAEEARDAWKAKMRAVERIERLRLEEKRGRNDRMTWSLTGLHPDGYLRTHIPLEAGDQQEKGKWISGSILLKLAYELRERGFLTVGPQDSDGDGKDWRHELGHVWTVTMPSIAGITGINPLTVHFCYRPHGFIASTAAKGPKQEEERGSFWLVVLEVHNTFSERHIYILEAGKNEDTTSDAQGSNTRGGYDHQWTFPRAFHVSPFNDRGGFYRLFLKEPFGPQPNAFVLGVRLLLLVESPDAEPQGGPKLVKKLMATLDSVSPSPPAKATTHAHTGRRVRPLSAATLYAALMRQPVDLFLTFVRILYQAGKLHFAKRLDAFGRPDMVQSSETQSADRFDGVGLPPALNRIQLHRKAAAASGDGDGGVMYPEPGWAELVAKEYVKEVVQRRANELQAAGERWTVQIVSTDPADSGLHISSAEGEKGGRQLVLYTRSYGIYVDLMTYTPPRLAFLLGSIVSRRWGVTSLDDFNAFFANPLTPCTGIRRRHVNFLLTSASHDRAQAEQLLRDYGIDADTVRGGDEGGWKVTVALWLGFVAAVAEKKVFAWLGARYVKGTEPWLSLERGLAYVKLRKNQAEEVPGDEVGWDSRLGSVYRA</sequence>
<dbReference type="AlphaFoldDB" id="A0A4U7KWJ4"/>
<dbReference type="PANTHER" id="PTHR33973:SF4">
    <property type="entry name" value="OS07G0153300 PROTEIN"/>
    <property type="match status" value="1"/>
</dbReference>
<dbReference type="EMBL" id="SRRM01000005">
    <property type="protein sequence ID" value="TKY89081.1"/>
    <property type="molecule type" value="Genomic_DNA"/>
</dbReference>
<comment type="caution">
    <text evidence="1">The sequence shown here is derived from an EMBL/GenBank/DDBJ whole genome shotgun (WGS) entry which is preliminary data.</text>
</comment>
<evidence type="ECO:0000313" key="1">
    <source>
        <dbReference type="EMBL" id="TKY89081.1"/>
    </source>
</evidence>
<dbReference type="RefSeq" id="XP_029741066.1">
    <property type="nucleotide sequence ID" value="XM_029882211.1"/>
</dbReference>
<evidence type="ECO:0000313" key="2">
    <source>
        <dbReference type="Proteomes" id="UP000306050"/>
    </source>
</evidence>
<gene>
    <name evidence="1" type="ORF">EX895_001612</name>
</gene>
<dbReference type="GeneID" id="40724507"/>
<keyword evidence="2" id="KW-1185">Reference proteome</keyword>